<dbReference type="Proteomes" id="UP001489004">
    <property type="component" value="Unassembled WGS sequence"/>
</dbReference>
<evidence type="ECO:0000256" key="1">
    <source>
        <dbReference type="SAM" id="MobiDB-lite"/>
    </source>
</evidence>
<sequence>MRVRVFETDDPNSEPPASLGAVRDVDLGQEGATPRQILDLLSQQFPDARIFAFNSQDQELPGWEEVTEANAGNLPAFLADRKQLKAVRGGAGATPALTTEERARLNAVFTYVEEKQQKKKSKRRRISEVDTEDWRTVEATAHLEELYNIPSVAALRPARETWGHMYV</sequence>
<name>A0AAW1QFE9_9CHLO</name>
<reference evidence="2 3" key="1">
    <citation type="journal article" date="2024" name="Nat. Commun.">
        <title>Phylogenomics reveals the evolutionary origins of lichenization in chlorophyte algae.</title>
        <authorList>
            <person name="Puginier C."/>
            <person name="Libourel C."/>
            <person name="Otte J."/>
            <person name="Skaloud P."/>
            <person name="Haon M."/>
            <person name="Grisel S."/>
            <person name="Petersen M."/>
            <person name="Berrin J.G."/>
            <person name="Delaux P.M."/>
            <person name="Dal Grande F."/>
            <person name="Keller J."/>
        </authorList>
    </citation>
    <scope>NUCLEOTIDE SEQUENCE [LARGE SCALE GENOMIC DNA]</scope>
    <source>
        <strain evidence="2 3">SAG 2043</strain>
    </source>
</reference>
<comment type="caution">
    <text evidence="2">The sequence shown here is derived from an EMBL/GenBank/DDBJ whole genome shotgun (WGS) entry which is preliminary data.</text>
</comment>
<dbReference type="AlphaFoldDB" id="A0AAW1QFE9"/>
<protein>
    <submittedName>
        <fullName evidence="2">Uncharacterized protein</fullName>
    </submittedName>
</protein>
<accession>A0AAW1QFE9</accession>
<organism evidence="2 3">
    <name type="scientific">[Myrmecia] bisecta</name>
    <dbReference type="NCBI Taxonomy" id="41462"/>
    <lineage>
        <taxon>Eukaryota</taxon>
        <taxon>Viridiplantae</taxon>
        <taxon>Chlorophyta</taxon>
        <taxon>core chlorophytes</taxon>
        <taxon>Trebouxiophyceae</taxon>
        <taxon>Trebouxiales</taxon>
        <taxon>Trebouxiaceae</taxon>
        <taxon>Myrmecia</taxon>
    </lineage>
</organism>
<feature type="region of interest" description="Disordered" evidence="1">
    <location>
        <begin position="1"/>
        <end position="20"/>
    </location>
</feature>
<evidence type="ECO:0000313" key="2">
    <source>
        <dbReference type="EMBL" id="KAK9820178.1"/>
    </source>
</evidence>
<evidence type="ECO:0000313" key="3">
    <source>
        <dbReference type="Proteomes" id="UP001489004"/>
    </source>
</evidence>
<dbReference type="EMBL" id="JALJOR010000003">
    <property type="protein sequence ID" value="KAK9820178.1"/>
    <property type="molecule type" value="Genomic_DNA"/>
</dbReference>
<proteinExistence type="predicted"/>
<keyword evidence="3" id="KW-1185">Reference proteome</keyword>
<gene>
    <name evidence="2" type="ORF">WJX72_007155</name>
</gene>